<accession>A0AAQ4D3W3</accession>
<reference evidence="1 2" key="1">
    <citation type="journal article" date="2023" name="Arcadia Sci">
        <title>De novo assembly of a long-read Amblyomma americanum tick genome.</title>
        <authorList>
            <person name="Chou S."/>
            <person name="Poskanzer K.E."/>
            <person name="Rollins M."/>
            <person name="Thuy-Boun P.S."/>
        </authorList>
    </citation>
    <scope>NUCLEOTIDE SEQUENCE [LARGE SCALE GENOMIC DNA]</scope>
    <source>
        <strain evidence="1">F_SG_1</strain>
        <tissue evidence="1">Salivary glands</tissue>
    </source>
</reference>
<organism evidence="1 2">
    <name type="scientific">Amblyomma americanum</name>
    <name type="common">Lone star tick</name>
    <dbReference type="NCBI Taxonomy" id="6943"/>
    <lineage>
        <taxon>Eukaryota</taxon>
        <taxon>Metazoa</taxon>
        <taxon>Ecdysozoa</taxon>
        <taxon>Arthropoda</taxon>
        <taxon>Chelicerata</taxon>
        <taxon>Arachnida</taxon>
        <taxon>Acari</taxon>
        <taxon>Parasitiformes</taxon>
        <taxon>Ixodida</taxon>
        <taxon>Ixodoidea</taxon>
        <taxon>Ixodidae</taxon>
        <taxon>Amblyomminae</taxon>
        <taxon>Amblyomma</taxon>
    </lineage>
</organism>
<sequence length="71" mass="7989">MTTDSTSYRSSFDIEPFCGHGEASKMKPSEKFILFLQSGPLFQDSSGFHKLALLNRRIWSCRPELGSSACR</sequence>
<dbReference type="AlphaFoldDB" id="A0AAQ4D3W3"/>
<dbReference type="Proteomes" id="UP001321473">
    <property type="component" value="Unassembled WGS sequence"/>
</dbReference>
<proteinExistence type="predicted"/>
<name>A0AAQ4D3W3_AMBAM</name>
<gene>
    <name evidence="1" type="ORF">V5799_000146</name>
</gene>
<dbReference type="EMBL" id="JARKHS020035525">
    <property type="protein sequence ID" value="KAK8757153.1"/>
    <property type="molecule type" value="Genomic_DNA"/>
</dbReference>
<keyword evidence="2" id="KW-1185">Reference proteome</keyword>
<protein>
    <submittedName>
        <fullName evidence="1">Uncharacterized protein</fullName>
    </submittedName>
</protein>
<evidence type="ECO:0000313" key="2">
    <source>
        <dbReference type="Proteomes" id="UP001321473"/>
    </source>
</evidence>
<comment type="caution">
    <text evidence="1">The sequence shown here is derived from an EMBL/GenBank/DDBJ whole genome shotgun (WGS) entry which is preliminary data.</text>
</comment>
<evidence type="ECO:0000313" key="1">
    <source>
        <dbReference type="EMBL" id="KAK8757153.1"/>
    </source>
</evidence>